<name>A0AAF0T535_9EURY</name>
<dbReference type="Proteomes" id="UP001224926">
    <property type="component" value="Chromosome"/>
</dbReference>
<evidence type="ECO:0000256" key="1">
    <source>
        <dbReference type="SAM" id="MobiDB-lite"/>
    </source>
</evidence>
<dbReference type="AlphaFoldDB" id="A0AAF0T535"/>
<dbReference type="RefSeq" id="WP_158413757.1">
    <property type="nucleotide sequence ID" value="NZ_CP101873.1"/>
</dbReference>
<evidence type="ECO:0000313" key="2">
    <source>
        <dbReference type="EMBL" id="WMT06904.1"/>
    </source>
</evidence>
<protein>
    <submittedName>
        <fullName evidence="2">Uncharacterized protein</fullName>
    </submittedName>
</protein>
<evidence type="ECO:0000313" key="3">
    <source>
        <dbReference type="Proteomes" id="UP001224926"/>
    </source>
</evidence>
<dbReference type="GeneID" id="84215500"/>
<proteinExistence type="predicted"/>
<dbReference type="EMBL" id="CP101873">
    <property type="protein sequence ID" value="WMT06904.1"/>
    <property type="molecule type" value="Genomic_DNA"/>
</dbReference>
<feature type="region of interest" description="Disordered" evidence="1">
    <location>
        <begin position="1"/>
        <end position="31"/>
    </location>
</feature>
<gene>
    <name evidence="2" type="ORF">NP511_16125</name>
</gene>
<reference evidence="2 3" key="1">
    <citation type="submission" date="2022-07" db="EMBL/GenBank/DDBJ databases">
        <title>Two temperate virus in Haloterrigena jeotgali A29.</title>
        <authorList>
            <person name="Deng X."/>
        </authorList>
    </citation>
    <scope>NUCLEOTIDE SEQUENCE [LARGE SCALE GENOMIC DNA]</scope>
    <source>
        <strain evidence="2 3">A29</strain>
    </source>
</reference>
<organism evidence="2 3">
    <name type="scientific">Natrinema thermotolerans</name>
    <dbReference type="NCBI Taxonomy" id="121872"/>
    <lineage>
        <taxon>Archaea</taxon>
        <taxon>Methanobacteriati</taxon>
        <taxon>Methanobacteriota</taxon>
        <taxon>Stenosarchaea group</taxon>
        <taxon>Halobacteria</taxon>
        <taxon>Halobacteriales</taxon>
        <taxon>Natrialbaceae</taxon>
        <taxon>Natrinema</taxon>
    </lineage>
</organism>
<accession>A0AAF0T535</accession>
<sequence>MNTLEATEPIDGADDEFHDPPLAQPDPDIHLPGTPTVSFIEYVAVAIRTLRR</sequence>
<keyword evidence="3" id="KW-1185">Reference proteome</keyword>